<reference evidence="2 3" key="1">
    <citation type="submission" date="2024-08" db="EMBL/GenBank/DDBJ databases">
        <title>Gnathostoma spinigerum genome.</title>
        <authorList>
            <person name="Gonzalez-Bertolin B."/>
            <person name="Monzon S."/>
            <person name="Zaballos A."/>
            <person name="Jimenez P."/>
            <person name="Dekumyoy P."/>
            <person name="Varona S."/>
            <person name="Cuesta I."/>
            <person name="Sumanam S."/>
            <person name="Adisakwattana P."/>
            <person name="Gasser R.B."/>
            <person name="Hernandez-Gonzalez A."/>
            <person name="Young N.D."/>
            <person name="Perteguer M.J."/>
        </authorList>
    </citation>
    <scope>NUCLEOTIDE SEQUENCE [LARGE SCALE GENOMIC DNA]</scope>
    <source>
        <strain evidence="2">AL3</strain>
        <tissue evidence="2">Liver</tissue>
    </source>
</reference>
<dbReference type="EMBL" id="JBGFUD010003987">
    <property type="protein sequence ID" value="MFH4979244.1"/>
    <property type="molecule type" value="Genomic_DNA"/>
</dbReference>
<sequence length="345" mass="38963">MNELTIGESSETDVESEEEDKDNLETETDDEAGSFHGGTGTTTSAKAASSLNATKEETYESIQSSTAVSGCTVPMDSNESMLDMSSPVSEASQKTLFAPGKPKVGMKMKLKEDHSNWSEEKKLAFLRERAAKIRRNIRQPIIVHARPIVVDEKDSSVADEQFETFSRVAREWCGRETISFVETKRATRFSEGCCDEKLINELLKRFYAGDRKPTNNEDWKLISLPLVDNVDVLQKRRRILNDCLRRSWHILENYCCLTGCSQRAYDLIATFNLTADNAGLDRDISRFAVAFIFRMGLYDSSVEAEFFPSPNSACSKFHLYIKSFKCDLGRLEKLIEEIFAINCIS</sequence>
<protein>
    <submittedName>
        <fullName evidence="2">Uncharacterized protein</fullName>
    </submittedName>
</protein>
<accession>A0ABD6EGZ7</accession>
<name>A0ABD6EGZ7_9BILA</name>
<comment type="caution">
    <text evidence="2">The sequence shown here is derived from an EMBL/GenBank/DDBJ whole genome shotgun (WGS) entry which is preliminary data.</text>
</comment>
<keyword evidence="3" id="KW-1185">Reference proteome</keyword>
<organism evidence="2 3">
    <name type="scientific">Gnathostoma spinigerum</name>
    <dbReference type="NCBI Taxonomy" id="75299"/>
    <lineage>
        <taxon>Eukaryota</taxon>
        <taxon>Metazoa</taxon>
        <taxon>Ecdysozoa</taxon>
        <taxon>Nematoda</taxon>
        <taxon>Chromadorea</taxon>
        <taxon>Rhabditida</taxon>
        <taxon>Spirurina</taxon>
        <taxon>Gnathostomatomorpha</taxon>
        <taxon>Gnathostomatoidea</taxon>
        <taxon>Gnathostomatidae</taxon>
        <taxon>Gnathostoma</taxon>
    </lineage>
</organism>
<feature type="region of interest" description="Disordered" evidence="1">
    <location>
        <begin position="1"/>
        <end position="83"/>
    </location>
</feature>
<dbReference type="AlphaFoldDB" id="A0ABD6EGZ7"/>
<evidence type="ECO:0000313" key="3">
    <source>
        <dbReference type="Proteomes" id="UP001608902"/>
    </source>
</evidence>
<gene>
    <name evidence="2" type="ORF">AB6A40_005953</name>
</gene>
<feature type="compositionally biased region" description="Acidic residues" evidence="1">
    <location>
        <begin position="10"/>
        <end position="32"/>
    </location>
</feature>
<dbReference type="Proteomes" id="UP001608902">
    <property type="component" value="Unassembled WGS sequence"/>
</dbReference>
<feature type="compositionally biased region" description="Polar residues" evidence="1">
    <location>
        <begin position="60"/>
        <end position="80"/>
    </location>
</feature>
<feature type="compositionally biased region" description="Low complexity" evidence="1">
    <location>
        <begin position="41"/>
        <end position="50"/>
    </location>
</feature>
<evidence type="ECO:0000256" key="1">
    <source>
        <dbReference type="SAM" id="MobiDB-lite"/>
    </source>
</evidence>
<evidence type="ECO:0000313" key="2">
    <source>
        <dbReference type="EMBL" id="MFH4979244.1"/>
    </source>
</evidence>
<proteinExistence type="predicted"/>